<dbReference type="PANTHER" id="PTHR39594:SF1">
    <property type="entry name" value="PROTEIN YCHQ"/>
    <property type="match status" value="1"/>
</dbReference>
<accession>A0A9Q3YMZ0</accession>
<name>A0A9Q3YMZ0_9GAMM</name>
<dbReference type="GO" id="GO:0005886">
    <property type="term" value="C:plasma membrane"/>
    <property type="evidence" value="ECO:0007669"/>
    <property type="project" value="TreeGrafter"/>
</dbReference>
<dbReference type="Proteomes" id="UP001108027">
    <property type="component" value="Unassembled WGS sequence"/>
</dbReference>
<feature type="transmembrane region" description="Helical" evidence="1">
    <location>
        <begin position="38"/>
        <end position="64"/>
    </location>
</feature>
<dbReference type="InterPro" id="IPR007360">
    <property type="entry name" value="SirB"/>
</dbReference>
<feature type="transmembrane region" description="Helical" evidence="1">
    <location>
        <begin position="101"/>
        <end position="120"/>
    </location>
</feature>
<feature type="transmembrane region" description="Helical" evidence="1">
    <location>
        <begin position="70"/>
        <end position="89"/>
    </location>
</feature>
<keyword evidence="3" id="KW-1185">Reference proteome</keyword>
<keyword evidence="1" id="KW-1133">Transmembrane helix</keyword>
<gene>
    <name evidence="2" type="ORF">LL252_12265</name>
</gene>
<keyword evidence="1" id="KW-0812">Transmembrane</keyword>
<dbReference type="EMBL" id="JAJGNA010000015">
    <property type="protein sequence ID" value="MCC4309344.1"/>
    <property type="molecule type" value="Genomic_DNA"/>
</dbReference>
<sequence>MYTLIKHLHVTLAAASITLFTIRAWWSVRDAPGLRRPWVRVLPHVIDTGLLACGVTLMVMLRVWPQQTPWLAAKLVALLVYIGLGTVAIKRGRSATTRAAFALLAMAVFAYMVGVAVRHHPASWLG</sequence>
<evidence type="ECO:0000313" key="3">
    <source>
        <dbReference type="Proteomes" id="UP001108027"/>
    </source>
</evidence>
<evidence type="ECO:0000256" key="1">
    <source>
        <dbReference type="SAM" id="Phobius"/>
    </source>
</evidence>
<organism evidence="2 3">
    <name type="scientific">Alloalcanivorax marinus</name>
    <dbReference type="NCBI Taxonomy" id="1177169"/>
    <lineage>
        <taxon>Bacteria</taxon>
        <taxon>Pseudomonadati</taxon>
        <taxon>Pseudomonadota</taxon>
        <taxon>Gammaproteobacteria</taxon>
        <taxon>Oceanospirillales</taxon>
        <taxon>Alcanivoracaceae</taxon>
        <taxon>Alloalcanivorax</taxon>
    </lineage>
</organism>
<feature type="transmembrane region" description="Helical" evidence="1">
    <location>
        <begin position="6"/>
        <end position="26"/>
    </location>
</feature>
<reference evidence="2" key="1">
    <citation type="submission" date="2021-10" db="EMBL/GenBank/DDBJ databases">
        <title>The diversity and Nitrogen Metabolism of Culturable Nitrate-Utilizing Bacteria Within the Oxygen Minimum Zone of the Changjiang (Yangtze River)Estuary.</title>
        <authorList>
            <person name="Zhang D."/>
            <person name="Zheng J."/>
            <person name="Liu S."/>
            <person name="He W."/>
        </authorList>
    </citation>
    <scope>NUCLEOTIDE SEQUENCE</scope>
    <source>
        <strain evidence="2">FXH-223</strain>
    </source>
</reference>
<dbReference type="PIRSF" id="PIRSF005610">
    <property type="entry name" value="SirB"/>
    <property type="match status" value="1"/>
</dbReference>
<proteinExistence type="predicted"/>
<protein>
    <submittedName>
        <fullName evidence="2">SirB2 family protein</fullName>
    </submittedName>
</protein>
<dbReference type="RefSeq" id="WP_228234198.1">
    <property type="nucleotide sequence ID" value="NZ_ARXL01000239.1"/>
</dbReference>
<dbReference type="PANTHER" id="PTHR39594">
    <property type="entry name" value="PROTEIN YCHQ"/>
    <property type="match status" value="1"/>
</dbReference>
<keyword evidence="1" id="KW-0472">Membrane</keyword>
<evidence type="ECO:0000313" key="2">
    <source>
        <dbReference type="EMBL" id="MCC4309344.1"/>
    </source>
</evidence>
<dbReference type="AlphaFoldDB" id="A0A9Q3YMZ0"/>
<comment type="caution">
    <text evidence="2">The sequence shown here is derived from an EMBL/GenBank/DDBJ whole genome shotgun (WGS) entry which is preliminary data.</text>
</comment>
<dbReference type="Pfam" id="PF04247">
    <property type="entry name" value="SirB"/>
    <property type="match status" value="1"/>
</dbReference>